<accession>A0A162KU64</accession>
<evidence type="ECO:0000313" key="1">
    <source>
        <dbReference type="EMBL" id="OAA87012.1"/>
    </source>
</evidence>
<dbReference type="AlphaFoldDB" id="A0A162KU64"/>
<reference evidence="1 3" key="1">
    <citation type="journal article" date="2015" name="Biotechnol. Bioeng.">
        <title>Genome sequence and phenotypic characterization of Caulobacter segnis.</title>
        <authorList>
            <person name="Patel S."/>
            <person name="Fletcher B."/>
            <person name="Scott D.C."/>
            <person name="Ely B."/>
        </authorList>
    </citation>
    <scope>NUCLEOTIDE SEQUENCE [LARGE SCALE GENOMIC DNA]</scope>
    <source>
        <strain evidence="1 3">PS02</strain>
    </source>
</reference>
<comment type="caution">
    <text evidence="1">The sequence shown here is derived from an EMBL/GenBank/DDBJ whole genome shotgun (WGS) entry which is preliminary data.</text>
</comment>
<dbReference type="Proteomes" id="UP000093694">
    <property type="component" value="Unassembled WGS sequence"/>
</dbReference>
<evidence type="ECO:0000313" key="2">
    <source>
        <dbReference type="EMBL" id="OBR97775.1"/>
    </source>
</evidence>
<name>A0A162KU64_9CLOT</name>
<dbReference type="Proteomes" id="UP000077384">
    <property type="component" value="Unassembled WGS sequence"/>
</dbReference>
<gene>
    <name evidence="2" type="ORF">CLCOS_00030</name>
    <name evidence="1" type="ORF">WX73_02783</name>
</gene>
<evidence type="ECO:0000313" key="4">
    <source>
        <dbReference type="Proteomes" id="UP000093694"/>
    </source>
</evidence>
<dbReference type="RefSeq" id="WP_063602409.1">
    <property type="nucleotide sequence ID" value="NZ_LITQ01000042.1"/>
</dbReference>
<organism evidence="1 3">
    <name type="scientific">Clostridium coskatii</name>
    <dbReference type="NCBI Taxonomy" id="1705578"/>
    <lineage>
        <taxon>Bacteria</taxon>
        <taxon>Bacillati</taxon>
        <taxon>Bacillota</taxon>
        <taxon>Clostridia</taxon>
        <taxon>Eubacteriales</taxon>
        <taxon>Clostridiaceae</taxon>
        <taxon>Clostridium</taxon>
    </lineage>
</organism>
<dbReference type="EMBL" id="LROR01000013">
    <property type="protein sequence ID" value="OBR97775.1"/>
    <property type="molecule type" value="Genomic_DNA"/>
</dbReference>
<reference evidence="2 4" key="2">
    <citation type="journal article" date="2016" name="Front. Microbiol.">
        <title>Industrial Acetogenic Biocatalysts: A Comparative Metabolic and Genomic Analysis.</title>
        <authorList>
            <person name="Bengelsdorf F."/>
            <person name="Poehlein A."/>
            <person name="Sonja S."/>
            <person name="Erz C."/>
            <person name="Hummel T."/>
            <person name="Hoffmeister S."/>
            <person name="Daniel R."/>
            <person name="Durre P."/>
        </authorList>
    </citation>
    <scope>NUCLEOTIDE SEQUENCE [LARGE SCALE GENOMIC DNA]</scope>
    <source>
        <strain evidence="2 4">PTA-10522</strain>
    </source>
</reference>
<keyword evidence="4" id="KW-1185">Reference proteome</keyword>
<dbReference type="PATRIC" id="fig|1705578.3.peg.3062"/>
<sequence length="83" mass="9842">MQSGFSKEKAYKNTLEITQIAAKTIQKKNEFLGKIPFEYSLFKLFCKSVMNKNYPKKGWNIVWRQYDNQEIHFDMTSCIYGDS</sequence>
<evidence type="ECO:0000313" key="3">
    <source>
        <dbReference type="Proteomes" id="UP000077384"/>
    </source>
</evidence>
<proteinExistence type="predicted"/>
<protein>
    <submittedName>
        <fullName evidence="1">Uncharacterized protein</fullName>
    </submittedName>
</protein>
<dbReference type="EMBL" id="LITQ01000042">
    <property type="protein sequence ID" value="OAA87012.1"/>
    <property type="molecule type" value="Genomic_DNA"/>
</dbReference>